<name>A0AAD5JWT5_9FUNG</name>
<keyword evidence="1" id="KW-0863">Zinc-finger</keyword>
<dbReference type="GO" id="GO:0008270">
    <property type="term" value="F:zinc ion binding"/>
    <property type="evidence" value="ECO:0007669"/>
    <property type="project" value="UniProtKB-KW"/>
</dbReference>
<dbReference type="EMBL" id="JAIXMP010000019">
    <property type="protein sequence ID" value="KAI9258166.1"/>
    <property type="molecule type" value="Genomic_DNA"/>
</dbReference>
<gene>
    <name evidence="3" type="ORF">BDA99DRAFT_113124</name>
</gene>
<protein>
    <recommendedName>
        <fullName evidence="2">C2H2-type domain-containing protein</fullName>
    </recommendedName>
</protein>
<evidence type="ECO:0000259" key="2">
    <source>
        <dbReference type="PROSITE" id="PS50157"/>
    </source>
</evidence>
<keyword evidence="1" id="KW-0479">Metal-binding</keyword>
<feature type="domain" description="C2H2-type" evidence="2">
    <location>
        <begin position="113"/>
        <end position="143"/>
    </location>
</feature>
<dbReference type="PROSITE" id="PS00028">
    <property type="entry name" value="ZINC_FINGER_C2H2_1"/>
    <property type="match status" value="1"/>
</dbReference>
<sequence length="167" mass="20192">MFVPEYLWSDRKNRKREIKKNRYTRYIGKYHRFYCPYKQCGFTLTKCINILVNIIRVRFSNAPNKPIKKKRHGEKYQIRNRNCISFDRNLRKMILNEGGKIINNGGKEKSKPFYCPYKGCIKTFTEKKGVFQHIRREHDSDFRKNLGNQMWTQHKTESGEDIEFNGR</sequence>
<organism evidence="3 4">
    <name type="scientific">Phascolomyces articulosus</name>
    <dbReference type="NCBI Taxonomy" id="60185"/>
    <lineage>
        <taxon>Eukaryota</taxon>
        <taxon>Fungi</taxon>
        <taxon>Fungi incertae sedis</taxon>
        <taxon>Mucoromycota</taxon>
        <taxon>Mucoromycotina</taxon>
        <taxon>Mucoromycetes</taxon>
        <taxon>Mucorales</taxon>
        <taxon>Lichtheimiaceae</taxon>
        <taxon>Phascolomyces</taxon>
    </lineage>
</organism>
<reference evidence="3" key="1">
    <citation type="journal article" date="2022" name="IScience">
        <title>Evolution of zygomycete secretomes and the origins of terrestrial fungal ecologies.</title>
        <authorList>
            <person name="Chang Y."/>
            <person name="Wang Y."/>
            <person name="Mondo S."/>
            <person name="Ahrendt S."/>
            <person name="Andreopoulos W."/>
            <person name="Barry K."/>
            <person name="Beard J."/>
            <person name="Benny G.L."/>
            <person name="Blankenship S."/>
            <person name="Bonito G."/>
            <person name="Cuomo C."/>
            <person name="Desiro A."/>
            <person name="Gervers K.A."/>
            <person name="Hundley H."/>
            <person name="Kuo A."/>
            <person name="LaButti K."/>
            <person name="Lang B.F."/>
            <person name="Lipzen A."/>
            <person name="O'Donnell K."/>
            <person name="Pangilinan J."/>
            <person name="Reynolds N."/>
            <person name="Sandor L."/>
            <person name="Smith M.E."/>
            <person name="Tsang A."/>
            <person name="Grigoriev I.V."/>
            <person name="Stajich J.E."/>
            <person name="Spatafora J.W."/>
        </authorList>
    </citation>
    <scope>NUCLEOTIDE SEQUENCE</scope>
    <source>
        <strain evidence="3">RSA 2281</strain>
    </source>
</reference>
<comment type="caution">
    <text evidence="3">The sequence shown here is derived from an EMBL/GenBank/DDBJ whole genome shotgun (WGS) entry which is preliminary data.</text>
</comment>
<dbReference type="Proteomes" id="UP001209540">
    <property type="component" value="Unassembled WGS sequence"/>
</dbReference>
<evidence type="ECO:0000313" key="4">
    <source>
        <dbReference type="Proteomes" id="UP001209540"/>
    </source>
</evidence>
<dbReference type="Gene3D" id="3.30.160.60">
    <property type="entry name" value="Classic Zinc Finger"/>
    <property type="match status" value="1"/>
</dbReference>
<reference evidence="3" key="2">
    <citation type="submission" date="2023-02" db="EMBL/GenBank/DDBJ databases">
        <authorList>
            <consortium name="DOE Joint Genome Institute"/>
            <person name="Mondo S.J."/>
            <person name="Chang Y."/>
            <person name="Wang Y."/>
            <person name="Ahrendt S."/>
            <person name="Andreopoulos W."/>
            <person name="Barry K."/>
            <person name="Beard J."/>
            <person name="Benny G.L."/>
            <person name="Blankenship S."/>
            <person name="Bonito G."/>
            <person name="Cuomo C."/>
            <person name="Desiro A."/>
            <person name="Gervers K.A."/>
            <person name="Hundley H."/>
            <person name="Kuo A."/>
            <person name="LaButti K."/>
            <person name="Lang B.F."/>
            <person name="Lipzen A."/>
            <person name="O'Donnell K."/>
            <person name="Pangilinan J."/>
            <person name="Reynolds N."/>
            <person name="Sandor L."/>
            <person name="Smith M.W."/>
            <person name="Tsang A."/>
            <person name="Grigoriev I.V."/>
            <person name="Stajich J.E."/>
            <person name="Spatafora J.W."/>
        </authorList>
    </citation>
    <scope>NUCLEOTIDE SEQUENCE</scope>
    <source>
        <strain evidence="3">RSA 2281</strain>
    </source>
</reference>
<accession>A0AAD5JWT5</accession>
<evidence type="ECO:0000256" key="1">
    <source>
        <dbReference type="PROSITE-ProRule" id="PRU00042"/>
    </source>
</evidence>
<dbReference type="InterPro" id="IPR013087">
    <property type="entry name" value="Znf_C2H2_type"/>
</dbReference>
<proteinExistence type="predicted"/>
<dbReference type="AlphaFoldDB" id="A0AAD5JWT5"/>
<dbReference type="SUPFAM" id="SSF57667">
    <property type="entry name" value="beta-beta-alpha zinc fingers"/>
    <property type="match status" value="1"/>
</dbReference>
<keyword evidence="1" id="KW-0862">Zinc</keyword>
<dbReference type="PROSITE" id="PS50157">
    <property type="entry name" value="ZINC_FINGER_C2H2_2"/>
    <property type="match status" value="1"/>
</dbReference>
<dbReference type="InterPro" id="IPR036236">
    <property type="entry name" value="Znf_C2H2_sf"/>
</dbReference>
<keyword evidence="4" id="KW-1185">Reference proteome</keyword>
<evidence type="ECO:0000313" key="3">
    <source>
        <dbReference type="EMBL" id="KAI9258166.1"/>
    </source>
</evidence>